<dbReference type="PANTHER" id="PTHR31669">
    <property type="entry name" value="PROTEIN FAR1-RELATED SEQUENCE 10-RELATED"/>
    <property type="match status" value="1"/>
</dbReference>
<keyword evidence="3 5" id="KW-0863">Zinc-finger</keyword>
<evidence type="ECO:0000256" key="4">
    <source>
        <dbReference type="ARBA" id="ARBA00022833"/>
    </source>
</evidence>
<protein>
    <recommendedName>
        <fullName evidence="6">Protein FAR1-RELATED SEQUENCE</fullName>
    </recommendedName>
</protein>
<feature type="domain" description="SWIM-type" evidence="8">
    <location>
        <begin position="148"/>
        <end position="184"/>
    </location>
</feature>
<organism evidence="9">
    <name type="scientific">Fagus sylvatica</name>
    <name type="common">Beechnut</name>
    <dbReference type="NCBI Taxonomy" id="28930"/>
    <lineage>
        <taxon>Eukaryota</taxon>
        <taxon>Viridiplantae</taxon>
        <taxon>Streptophyta</taxon>
        <taxon>Embryophyta</taxon>
        <taxon>Tracheophyta</taxon>
        <taxon>Spermatophyta</taxon>
        <taxon>Magnoliopsida</taxon>
        <taxon>eudicotyledons</taxon>
        <taxon>Gunneridae</taxon>
        <taxon>Pentapetalae</taxon>
        <taxon>rosids</taxon>
        <taxon>fabids</taxon>
        <taxon>Fagales</taxon>
        <taxon>Fagaceae</taxon>
        <taxon>Fagus</taxon>
    </lineage>
</organism>
<dbReference type="InterPro" id="IPR007527">
    <property type="entry name" value="Znf_SWIM"/>
</dbReference>
<evidence type="ECO:0000259" key="8">
    <source>
        <dbReference type="PROSITE" id="PS50966"/>
    </source>
</evidence>
<dbReference type="PANTHER" id="PTHR31669:SF302">
    <property type="entry name" value="PROTEIN FAR1-RELATED SEQUENCE"/>
    <property type="match status" value="1"/>
</dbReference>
<feature type="compositionally biased region" description="Polar residues" evidence="7">
    <location>
        <begin position="372"/>
        <end position="386"/>
    </location>
</feature>
<feature type="region of interest" description="Disordered" evidence="7">
    <location>
        <begin position="285"/>
        <end position="325"/>
    </location>
</feature>
<comment type="similarity">
    <text evidence="1 6">Belongs to the FHY3/FAR1 family.</text>
</comment>
<evidence type="ECO:0000256" key="1">
    <source>
        <dbReference type="ARBA" id="ARBA00005889"/>
    </source>
</evidence>
<sequence length="386" mass="44352">MAYQYFGDVVTFDTTYKTNKYDMPVYNRNTFFAGMNNTQRSESINAFFDSFVDLRTTLQDFVTKFANVVDSHYEKERKEDFDSRHKSPSLRIGSKIEHQAASTYTRTIFGMFQKELVSSNYFTKEKIEKNGTLYKYKVTSSYDQNDAFTVSLSLESKTCECECQLFEFKGIVCRHMLSIFQVKNILEIPSHYILQRWTKEANKGVKNDESRSSTKNEHHMSGALRSIHVCHHVSQLSYLAEISEEMYEMIIYDLENTLKKAFVMESQILQGTENNEMNLHQPLAGSDGLDEVQDCSPNVPLNIKDPHISQTKGRKKSTEKQSHNGRFKSGLEMSLARKTVKRRACLVCGEHGHNRCTCKQYKGEGSDHQDGENTTTFNGNNIDDSS</sequence>
<comment type="subcellular location">
    <subcellularLocation>
        <location evidence="6">Nucleus</location>
    </subcellularLocation>
</comment>
<keyword evidence="4 6" id="KW-0862">Zinc</keyword>
<dbReference type="InterPro" id="IPR006564">
    <property type="entry name" value="Znf_PMZ"/>
</dbReference>
<dbReference type="GO" id="GO:0008270">
    <property type="term" value="F:zinc ion binding"/>
    <property type="evidence" value="ECO:0007669"/>
    <property type="project" value="UniProtKB-UniRule"/>
</dbReference>
<dbReference type="Pfam" id="PF04434">
    <property type="entry name" value="SWIM"/>
    <property type="match status" value="1"/>
</dbReference>
<proteinExistence type="inferred from homology"/>
<dbReference type="EMBL" id="OIVN01001554">
    <property type="protein sequence ID" value="SPC95251.1"/>
    <property type="molecule type" value="Genomic_DNA"/>
</dbReference>
<evidence type="ECO:0000256" key="6">
    <source>
        <dbReference type="RuleBase" id="RU367018"/>
    </source>
</evidence>
<dbReference type="InterPro" id="IPR031052">
    <property type="entry name" value="FHY3/FAR1"/>
</dbReference>
<evidence type="ECO:0000256" key="5">
    <source>
        <dbReference type="PROSITE-ProRule" id="PRU00325"/>
    </source>
</evidence>
<dbReference type="SMART" id="SM00575">
    <property type="entry name" value="ZnF_PMZ"/>
    <property type="match status" value="1"/>
</dbReference>
<keyword evidence="6" id="KW-0539">Nucleus</keyword>
<dbReference type="AlphaFoldDB" id="A0A2N9G7V0"/>
<evidence type="ECO:0000256" key="7">
    <source>
        <dbReference type="SAM" id="MobiDB-lite"/>
    </source>
</evidence>
<comment type="function">
    <text evidence="6">Putative transcription activator involved in regulating light control of development.</text>
</comment>
<evidence type="ECO:0000256" key="3">
    <source>
        <dbReference type="ARBA" id="ARBA00022771"/>
    </source>
</evidence>
<evidence type="ECO:0000313" key="9">
    <source>
        <dbReference type="EMBL" id="SPC95251.1"/>
    </source>
</evidence>
<accession>A0A2N9G7V0</accession>
<reference evidence="9" key="1">
    <citation type="submission" date="2018-02" db="EMBL/GenBank/DDBJ databases">
        <authorList>
            <person name="Cohen D.B."/>
            <person name="Kent A.D."/>
        </authorList>
    </citation>
    <scope>NUCLEOTIDE SEQUENCE</scope>
</reference>
<dbReference type="GO" id="GO:0005634">
    <property type="term" value="C:nucleus"/>
    <property type="evidence" value="ECO:0007669"/>
    <property type="project" value="UniProtKB-SubCell"/>
</dbReference>
<dbReference type="GO" id="GO:0006355">
    <property type="term" value="P:regulation of DNA-templated transcription"/>
    <property type="evidence" value="ECO:0007669"/>
    <property type="project" value="UniProtKB-UniRule"/>
</dbReference>
<dbReference type="PROSITE" id="PS50966">
    <property type="entry name" value="ZF_SWIM"/>
    <property type="match status" value="1"/>
</dbReference>
<feature type="compositionally biased region" description="Basic and acidic residues" evidence="7">
    <location>
        <begin position="361"/>
        <end position="371"/>
    </location>
</feature>
<name>A0A2N9G7V0_FAGSY</name>
<evidence type="ECO:0000256" key="2">
    <source>
        <dbReference type="ARBA" id="ARBA00022723"/>
    </source>
</evidence>
<keyword evidence="2 6" id="KW-0479">Metal-binding</keyword>
<gene>
    <name evidence="9" type="ORF">FSB_LOCUS23133</name>
</gene>
<feature type="region of interest" description="Disordered" evidence="7">
    <location>
        <begin position="360"/>
        <end position="386"/>
    </location>
</feature>